<feature type="domain" description="EamA" evidence="8">
    <location>
        <begin position="8"/>
        <end position="141"/>
    </location>
</feature>
<dbReference type="RefSeq" id="WP_062279465.1">
    <property type="nucleotide sequence ID" value="NZ_DF968181.1"/>
</dbReference>
<comment type="subcellular location">
    <subcellularLocation>
        <location evidence="1">Cell membrane</location>
        <topology evidence="1">Multi-pass membrane protein</topology>
    </subcellularLocation>
</comment>
<name>A0A0S7BIY4_9CHLR</name>
<feature type="transmembrane region" description="Helical" evidence="7">
    <location>
        <begin position="251"/>
        <end position="271"/>
    </location>
</feature>
<feature type="transmembrane region" description="Helical" evidence="7">
    <location>
        <begin position="277"/>
        <end position="294"/>
    </location>
</feature>
<feature type="transmembrane region" description="Helical" evidence="7">
    <location>
        <begin position="192"/>
        <end position="211"/>
    </location>
</feature>
<keyword evidence="4 7" id="KW-0812">Transmembrane</keyword>
<dbReference type="InterPro" id="IPR037185">
    <property type="entry name" value="EmrE-like"/>
</dbReference>
<evidence type="ECO:0000256" key="2">
    <source>
        <dbReference type="ARBA" id="ARBA00007362"/>
    </source>
</evidence>
<dbReference type="InterPro" id="IPR000620">
    <property type="entry name" value="EamA_dom"/>
</dbReference>
<sequence>MSKKNTAFGIIAVLLWGSNMGFSRILLESLGPFMTSSIEMIFSGGVLILLMLFQRKSIASLLQLPKAYLISCSILFTINHLALNYGIALCENRSQILIITALNYLWPILTIIVSIPILKNRFRKLYFFAGVVITIFSTSYISLQGGSLDQRSIFSDRSWIAYLSTFIAAVDWAFYSAFVTKFLAGREKSETALPLFMLFDGIIALILSLVFREKSNWTIEIWFPLLYTIIFPSLLAYLFWDLGISRGNSNLVRFFSLFTVVLSTISSSVILKIPLRWDVVLCSFLLFLGAYVTQKSILHRGHEKVTSGQTGE</sequence>
<dbReference type="EMBL" id="DF968181">
    <property type="protein sequence ID" value="GAP40300.1"/>
    <property type="molecule type" value="Genomic_DNA"/>
</dbReference>
<evidence type="ECO:0000256" key="1">
    <source>
        <dbReference type="ARBA" id="ARBA00004651"/>
    </source>
</evidence>
<feature type="transmembrane region" description="Helical" evidence="7">
    <location>
        <begin position="159"/>
        <end position="180"/>
    </location>
</feature>
<dbReference type="AlphaFoldDB" id="A0A0S7BIY4"/>
<dbReference type="PANTHER" id="PTHR32322:SF18">
    <property type="entry name" value="S-ADENOSYLMETHIONINE_S-ADENOSYLHOMOCYSTEINE TRANSPORTER"/>
    <property type="match status" value="1"/>
</dbReference>
<organism evidence="9">
    <name type="scientific">Flexilinea flocculi</name>
    <dbReference type="NCBI Taxonomy" id="1678840"/>
    <lineage>
        <taxon>Bacteria</taxon>
        <taxon>Bacillati</taxon>
        <taxon>Chloroflexota</taxon>
        <taxon>Anaerolineae</taxon>
        <taxon>Anaerolineales</taxon>
        <taxon>Anaerolineaceae</taxon>
        <taxon>Flexilinea</taxon>
    </lineage>
</organism>
<dbReference type="Proteomes" id="UP000053370">
    <property type="component" value="Unassembled WGS sequence"/>
</dbReference>
<gene>
    <name evidence="9" type="ORF">ATC1_13272</name>
</gene>
<keyword evidence="6 7" id="KW-0472">Membrane</keyword>
<dbReference type="Pfam" id="PF00892">
    <property type="entry name" value="EamA"/>
    <property type="match status" value="2"/>
</dbReference>
<dbReference type="InterPro" id="IPR050638">
    <property type="entry name" value="AA-Vitamin_Transporters"/>
</dbReference>
<dbReference type="OrthoDB" id="7065924at2"/>
<evidence type="ECO:0000256" key="7">
    <source>
        <dbReference type="SAM" id="Phobius"/>
    </source>
</evidence>
<comment type="similarity">
    <text evidence="2">Belongs to the EamA transporter family.</text>
</comment>
<evidence type="ECO:0000313" key="9">
    <source>
        <dbReference type="EMBL" id="GAP40300.1"/>
    </source>
</evidence>
<accession>A0A0S7BIY4</accession>
<reference evidence="9" key="1">
    <citation type="journal article" date="2015" name="Genome Announc.">
        <title>Draft Genome Sequence of Anaerolineae Strain TC1, a Novel Isolate from a Methanogenic Wastewater Treatment System.</title>
        <authorList>
            <person name="Matsuura N."/>
            <person name="Tourlousse D.M."/>
            <person name="Sun L."/>
            <person name="Toyonaga M."/>
            <person name="Kuroda K."/>
            <person name="Ohashi A."/>
            <person name="Cruz R."/>
            <person name="Yamaguchi T."/>
            <person name="Sekiguchi Y."/>
        </authorList>
    </citation>
    <scope>NUCLEOTIDE SEQUENCE [LARGE SCALE GENOMIC DNA]</scope>
    <source>
        <strain evidence="9">TC1</strain>
    </source>
</reference>
<evidence type="ECO:0000259" key="8">
    <source>
        <dbReference type="Pfam" id="PF00892"/>
    </source>
</evidence>
<dbReference type="SUPFAM" id="SSF103481">
    <property type="entry name" value="Multidrug resistance efflux transporter EmrE"/>
    <property type="match status" value="1"/>
</dbReference>
<feature type="transmembrane region" description="Helical" evidence="7">
    <location>
        <begin position="125"/>
        <end position="143"/>
    </location>
</feature>
<dbReference type="PANTHER" id="PTHR32322">
    <property type="entry name" value="INNER MEMBRANE TRANSPORTER"/>
    <property type="match status" value="1"/>
</dbReference>
<evidence type="ECO:0000256" key="5">
    <source>
        <dbReference type="ARBA" id="ARBA00022989"/>
    </source>
</evidence>
<proteinExistence type="inferred from homology"/>
<keyword evidence="10" id="KW-1185">Reference proteome</keyword>
<evidence type="ECO:0000256" key="4">
    <source>
        <dbReference type="ARBA" id="ARBA00022692"/>
    </source>
</evidence>
<feature type="domain" description="EamA" evidence="8">
    <location>
        <begin position="160"/>
        <end position="292"/>
    </location>
</feature>
<protein>
    <submittedName>
        <fullName evidence="9">Permease</fullName>
    </submittedName>
</protein>
<feature type="transmembrane region" description="Helical" evidence="7">
    <location>
        <begin position="65"/>
        <end position="83"/>
    </location>
</feature>
<dbReference type="STRING" id="1678840.ATC1_13272"/>
<keyword evidence="5 7" id="KW-1133">Transmembrane helix</keyword>
<evidence type="ECO:0000313" key="10">
    <source>
        <dbReference type="Proteomes" id="UP000053370"/>
    </source>
</evidence>
<feature type="transmembrane region" description="Helical" evidence="7">
    <location>
        <begin position="217"/>
        <end position="239"/>
    </location>
</feature>
<evidence type="ECO:0000256" key="6">
    <source>
        <dbReference type="ARBA" id="ARBA00023136"/>
    </source>
</evidence>
<evidence type="ECO:0000256" key="3">
    <source>
        <dbReference type="ARBA" id="ARBA00022475"/>
    </source>
</evidence>
<keyword evidence="3" id="KW-1003">Cell membrane</keyword>
<dbReference type="GO" id="GO:0005886">
    <property type="term" value="C:plasma membrane"/>
    <property type="evidence" value="ECO:0007669"/>
    <property type="project" value="UniProtKB-SubCell"/>
</dbReference>
<feature type="transmembrane region" description="Helical" evidence="7">
    <location>
        <begin position="95"/>
        <end position="118"/>
    </location>
</feature>
<feature type="transmembrane region" description="Helical" evidence="7">
    <location>
        <begin position="33"/>
        <end position="53"/>
    </location>
</feature>